<dbReference type="InterPro" id="IPR029041">
    <property type="entry name" value="FAD-linked_oxidoreductase-like"/>
</dbReference>
<keyword evidence="8" id="KW-1185">Reference proteome</keyword>
<evidence type="ECO:0000313" key="7">
    <source>
        <dbReference type="EMBL" id="KAL2653378.1"/>
    </source>
</evidence>
<protein>
    <recommendedName>
        <fullName evidence="2 5">Proline dehydrogenase</fullName>
        <ecNumber evidence="2 5">1.5.5.2</ecNumber>
    </recommendedName>
</protein>
<comment type="catalytic activity">
    <reaction evidence="5">
        <text>L-proline + a quinone = (S)-1-pyrroline-5-carboxylate + a quinol + H(+)</text>
        <dbReference type="Rhea" id="RHEA:23784"/>
        <dbReference type="ChEBI" id="CHEBI:15378"/>
        <dbReference type="ChEBI" id="CHEBI:17388"/>
        <dbReference type="ChEBI" id="CHEBI:24646"/>
        <dbReference type="ChEBI" id="CHEBI:60039"/>
        <dbReference type="ChEBI" id="CHEBI:132124"/>
        <dbReference type="EC" id="1.5.5.2"/>
    </reaction>
</comment>
<dbReference type="PANTHER" id="PTHR13914">
    <property type="entry name" value="PROLINE OXIDASE"/>
    <property type="match status" value="1"/>
</dbReference>
<comment type="cofactor">
    <cofactor evidence="5">
        <name>FAD</name>
        <dbReference type="ChEBI" id="CHEBI:57692"/>
    </cofactor>
</comment>
<dbReference type="Gene3D" id="3.20.20.220">
    <property type="match status" value="1"/>
</dbReference>
<keyword evidence="5" id="KW-0274">FAD</keyword>
<dbReference type="InterPro" id="IPR015659">
    <property type="entry name" value="Proline_oxidase"/>
</dbReference>
<sequence length="594" mass="65642">MAWHSQHYRALSSKLVKSLKVQEGSNIQDGFTLWRRDHLLDGSLKSRSASALGNRKSVATGEPDRCAFEREKENDRKVVQGYGQKLSRFPVGLTSGGSVARLNYDRLQYGGNRFLHDSVVAGVTGDTSTHHVDSFKTVQQHVEVDDVLQMDDGGLLYSGMTSRELFTTLLNLHLVSLEPAVDLSLKILKSQLMKSPLLSAPIYWTVKRTAYSHFCAGENASDAAVTLKRLWELGLRGILDYSLEDAEDSKTCDENTAGFLNTIQQTLPEGSVNFACVKISAICPISLLKNISDLLRWQHKNPEFKLPWKEDGLPVLASDSPTHQTQEAPDGLSLQEERELQSAQERLRQLSEACAARGLSMLVDAEYSTIQPAIDYMTYAAAFEFNKGVGVGVSPVVYNTLQTYLKDAPSRLALAKAESSRRNAALALKIVRGAYITREKALAASVRAPSPIHDSIQDTHRCYNSCASFMLDRISAKDSAALMVASHNIDSGRFAAKTIVDLGLDKRDPRIHFAQLKGMSDRFSLALARGGFNVNKYLPFGPVPHVIPYLVRRAEENRGLFGNTRTDRQSLRAELLRRGAVALGFKDSVSKQNP</sequence>
<evidence type="ECO:0000313" key="8">
    <source>
        <dbReference type="Proteomes" id="UP001605036"/>
    </source>
</evidence>
<keyword evidence="5" id="KW-0285">Flavoprotein</keyword>
<comment type="similarity">
    <text evidence="1 5">Belongs to the proline oxidase family.</text>
</comment>
<keyword evidence="3 5" id="KW-0560">Oxidoreductase</keyword>
<dbReference type="GO" id="GO:0004657">
    <property type="term" value="F:proline dehydrogenase activity"/>
    <property type="evidence" value="ECO:0007669"/>
    <property type="project" value="UniProtKB-EC"/>
</dbReference>
<evidence type="ECO:0000256" key="3">
    <source>
        <dbReference type="ARBA" id="ARBA00023002"/>
    </source>
</evidence>
<dbReference type="PANTHER" id="PTHR13914:SF0">
    <property type="entry name" value="PROLINE DEHYDROGENASE 1, MITOCHONDRIAL"/>
    <property type="match status" value="1"/>
</dbReference>
<evidence type="ECO:0000256" key="2">
    <source>
        <dbReference type="ARBA" id="ARBA00012695"/>
    </source>
</evidence>
<evidence type="ECO:0000256" key="4">
    <source>
        <dbReference type="ARBA" id="ARBA00023062"/>
    </source>
</evidence>
<dbReference type="EC" id="1.5.5.2" evidence="2 5"/>
<dbReference type="InterPro" id="IPR002872">
    <property type="entry name" value="Proline_DH_dom"/>
</dbReference>
<name>A0ABD1ZPJ5_9MARC</name>
<dbReference type="EMBL" id="JBHFFA010000001">
    <property type="protein sequence ID" value="KAL2653378.1"/>
    <property type="molecule type" value="Genomic_DNA"/>
</dbReference>
<comment type="function">
    <text evidence="5">Converts proline to delta-1-pyrroline-5-carboxylate.</text>
</comment>
<gene>
    <name evidence="7" type="ORF">R1flu_021506</name>
</gene>
<dbReference type="SUPFAM" id="SSF51730">
    <property type="entry name" value="FAD-linked oxidoreductase"/>
    <property type="match status" value="1"/>
</dbReference>
<organism evidence="7 8">
    <name type="scientific">Riccia fluitans</name>
    <dbReference type="NCBI Taxonomy" id="41844"/>
    <lineage>
        <taxon>Eukaryota</taxon>
        <taxon>Viridiplantae</taxon>
        <taxon>Streptophyta</taxon>
        <taxon>Embryophyta</taxon>
        <taxon>Marchantiophyta</taxon>
        <taxon>Marchantiopsida</taxon>
        <taxon>Marchantiidae</taxon>
        <taxon>Marchantiales</taxon>
        <taxon>Ricciaceae</taxon>
        <taxon>Riccia</taxon>
    </lineage>
</organism>
<comment type="caution">
    <text evidence="7">The sequence shown here is derived from an EMBL/GenBank/DDBJ whole genome shotgun (WGS) entry which is preliminary data.</text>
</comment>
<keyword evidence="4 5" id="KW-0642">Proline metabolism</keyword>
<dbReference type="Proteomes" id="UP001605036">
    <property type="component" value="Unassembled WGS sequence"/>
</dbReference>
<evidence type="ECO:0000256" key="5">
    <source>
        <dbReference type="RuleBase" id="RU364054"/>
    </source>
</evidence>
<feature type="domain" description="Proline dehydrogenase" evidence="6">
    <location>
        <begin position="226"/>
        <end position="559"/>
    </location>
</feature>
<accession>A0ABD1ZPJ5</accession>
<evidence type="ECO:0000259" key="6">
    <source>
        <dbReference type="Pfam" id="PF01619"/>
    </source>
</evidence>
<dbReference type="GO" id="GO:0006560">
    <property type="term" value="P:proline metabolic process"/>
    <property type="evidence" value="ECO:0007669"/>
    <property type="project" value="UniProtKB-KW"/>
</dbReference>
<evidence type="ECO:0000256" key="1">
    <source>
        <dbReference type="ARBA" id="ARBA00005869"/>
    </source>
</evidence>
<dbReference type="AlphaFoldDB" id="A0ABD1ZPJ5"/>
<proteinExistence type="inferred from homology"/>
<dbReference type="Pfam" id="PF01619">
    <property type="entry name" value="Pro_dh"/>
    <property type="match status" value="1"/>
</dbReference>
<reference evidence="7 8" key="1">
    <citation type="submission" date="2024-09" db="EMBL/GenBank/DDBJ databases">
        <title>Chromosome-scale assembly of Riccia fluitans.</title>
        <authorList>
            <person name="Paukszto L."/>
            <person name="Sawicki J."/>
            <person name="Karawczyk K."/>
            <person name="Piernik-Szablinska J."/>
            <person name="Szczecinska M."/>
            <person name="Mazdziarz M."/>
        </authorList>
    </citation>
    <scope>NUCLEOTIDE SEQUENCE [LARGE SCALE GENOMIC DNA]</scope>
    <source>
        <strain evidence="7">Rf_01</strain>
        <tissue evidence="7">Aerial parts of the thallus</tissue>
    </source>
</reference>